<dbReference type="InterPro" id="IPR031052">
    <property type="entry name" value="FHY3/FAR1"/>
</dbReference>
<comment type="function">
    <text evidence="2">Putative transcription activator involved in regulating light control of development.</text>
</comment>
<gene>
    <name evidence="5" type="ORF">QYE76_069937</name>
</gene>
<sequence>MRVAIDSELPDTRHRWCKWHVLRKAKESLGPVYSKNSVFKRELHELLDQIVDVEEFETRWAEIVTGNGLGDNEFLARAYENREMWAKPYFSDTFCAGMTSTQRSESANHVLKTYIPRSAPMHLFVTQYDRLITDRVADVGREEHATKLVNYLLRTGVPIEQHATRVYTRAMFERFFRELFRAGALVCRESEEANRFIVTYACSSSSSVSGRKEFIVTTDAEKTDYWCICKSFEHCGMPCRHVLKVLVHTGACELPAGLLKKRWSISARDGAVCNIPGYGDAAARGADAASMHGMLHAAAMELVGMGTNSRQAFEIAVDYISHAKAAVSAITVKDPVQSLLDAQNAPACGMEKLNVDPSVAAPPRVCSRGRPKELRYKSPIESPGSRKRAVADSTRNLEDDRPRWSSRFLKTGVYIVEHCVSCGSTQHRSSECSVNLVPEEFTATRRRCKSCGEIGHNRSTCGRKSTYTPKM</sequence>
<comment type="caution">
    <text evidence="5">The sequence shown here is derived from an EMBL/GenBank/DDBJ whole genome shotgun (WGS) entry which is preliminary data.</text>
</comment>
<evidence type="ECO:0000313" key="5">
    <source>
        <dbReference type="EMBL" id="KAK1652132.1"/>
    </source>
</evidence>
<evidence type="ECO:0000256" key="3">
    <source>
        <dbReference type="SAM" id="MobiDB-lite"/>
    </source>
</evidence>
<keyword evidence="2" id="KW-0862">Zinc</keyword>
<dbReference type="GO" id="GO:0006355">
    <property type="term" value="P:regulation of DNA-templated transcription"/>
    <property type="evidence" value="ECO:0007669"/>
    <property type="project" value="UniProtKB-UniRule"/>
</dbReference>
<comment type="similarity">
    <text evidence="2">Belongs to the FHY3/FAR1 family.</text>
</comment>
<dbReference type="PANTHER" id="PTHR31669:SF168">
    <property type="entry name" value="PROTEIN FAR1-RELATED SEQUENCE"/>
    <property type="match status" value="1"/>
</dbReference>
<dbReference type="PANTHER" id="PTHR31669">
    <property type="entry name" value="PROTEIN FAR1-RELATED SEQUENCE 10-RELATED"/>
    <property type="match status" value="1"/>
</dbReference>
<name>A0AAD8SHB1_LOLMU</name>
<protein>
    <recommendedName>
        <fullName evidence="2">Protein FAR1-RELATED SEQUENCE</fullName>
    </recommendedName>
</protein>
<evidence type="ECO:0000256" key="1">
    <source>
        <dbReference type="PROSITE-ProRule" id="PRU00325"/>
    </source>
</evidence>
<dbReference type="Gene3D" id="4.10.60.10">
    <property type="entry name" value="Zinc finger, CCHC-type"/>
    <property type="match status" value="1"/>
</dbReference>
<proteinExistence type="inferred from homology"/>
<feature type="region of interest" description="Disordered" evidence="3">
    <location>
        <begin position="377"/>
        <end position="396"/>
    </location>
</feature>
<organism evidence="5 6">
    <name type="scientific">Lolium multiflorum</name>
    <name type="common">Italian ryegrass</name>
    <name type="synonym">Lolium perenne subsp. multiflorum</name>
    <dbReference type="NCBI Taxonomy" id="4521"/>
    <lineage>
        <taxon>Eukaryota</taxon>
        <taxon>Viridiplantae</taxon>
        <taxon>Streptophyta</taxon>
        <taxon>Embryophyta</taxon>
        <taxon>Tracheophyta</taxon>
        <taxon>Spermatophyta</taxon>
        <taxon>Magnoliopsida</taxon>
        <taxon>Liliopsida</taxon>
        <taxon>Poales</taxon>
        <taxon>Poaceae</taxon>
        <taxon>BOP clade</taxon>
        <taxon>Pooideae</taxon>
        <taxon>Poodae</taxon>
        <taxon>Poeae</taxon>
        <taxon>Poeae Chloroplast Group 2 (Poeae type)</taxon>
        <taxon>Loliodinae</taxon>
        <taxon>Loliinae</taxon>
        <taxon>Lolium</taxon>
    </lineage>
</organism>
<dbReference type="Proteomes" id="UP001231189">
    <property type="component" value="Unassembled WGS sequence"/>
</dbReference>
<keyword evidence="2" id="KW-0479">Metal-binding</keyword>
<comment type="subcellular location">
    <subcellularLocation>
        <location evidence="2">Nucleus</location>
    </subcellularLocation>
</comment>
<dbReference type="GO" id="GO:0008270">
    <property type="term" value="F:zinc ion binding"/>
    <property type="evidence" value="ECO:0007669"/>
    <property type="project" value="UniProtKB-UniRule"/>
</dbReference>
<dbReference type="EMBL" id="JAUUTY010000004">
    <property type="protein sequence ID" value="KAK1652132.1"/>
    <property type="molecule type" value="Genomic_DNA"/>
</dbReference>
<evidence type="ECO:0000259" key="4">
    <source>
        <dbReference type="PROSITE" id="PS50966"/>
    </source>
</evidence>
<dbReference type="InterPro" id="IPR007527">
    <property type="entry name" value="Znf_SWIM"/>
</dbReference>
<keyword evidence="2" id="KW-0539">Nucleus</keyword>
<keyword evidence="6" id="KW-1185">Reference proteome</keyword>
<dbReference type="GO" id="GO:0005634">
    <property type="term" value="C:nucleus"/>
    <property type="evidence" value="ECO:0007669"/>
    <property type="project" value="UniProtKB-SubCell"/>
</dbReference>
<reference evidence="5" key="1">
    <citation type="submission" date="2023-07" db="EMBL/GenBank/DDBJ databases">
        <title>A chromosome-level genome assembly of Lolium multiflorum.</title>
        <authorList>
            <person name="Chen Y."/>
            <person name="Copetti D."/>
            <person name="Kolliker R."/>
            <person name="Studer B."/>
        </authorList>
    </citation>
    <scope>NUCLEOTIDE SEQUENCE</scope>
    <source>
        <strain evidence="5">02402/16</strain>
        <tissue evidence="5">Leaf</tissue>
    </source>
</reference>
<keyword evidence="1 2" id="KW-0863">Zinc-finger</keyword>
<accession>A0AAD8SHB1</accession>
<dbReference type="PROSITE" id="PS50966">
    <property type="entry name" value="ZF_SWIM"/>
    <property type="match status" value="1"/>
</dbReference>
<evidence type="ECO:0000256" key="2">
    <source>
        <dbReference type="RuleBase" id="RU367018"/>
    </source>
</evidence>
<evidence type="ECO:0000313" key="6">
    <source>
        <dbReference type="Proteomes" id="UP001231189"/>
    </source>
</evidence>
<dbReference type="AlphaFoldDB" id="A0AAD8SHB1"/>
<feature type="domain" description="SWIM-type" evidence="4">
    <location>
        <begin position="214"/>
        <end position="250"/>
    </location>
</feature>
<dbReference type="Pfam" id="PF04434">
    <property type="entry name" value="SWIM"/>
    <property type="match status" value="1"/>
</dbReference>